<proteinExistence type="predicted"/>
<keyword evidence="2" id="KW-1185">Reference proteome</keyword>
<reference evidence="1" key="1">
    <citation type="submission" date="2013-03" db="EMBL/GenBank/DDBJ databases">
        <authorList>
            <person name="Harkins D.M."/>
            <person name="Durkin A.S."/>
            <person name="Brinkac L.M."/>
            <person name="Haft D.H."/>
            <person name="Selengut J.D."/>
            <person name="Sanka R."/>
            <person name="DePew J."/>
            <person name="Purushe J."/>
            <person name="Hartskeerl R.A."/>
            <person name="Ahmed A."/>
            <person name="van der Linden H."/>
            <person name="Goris M.G.A."/>
            <person name="Vinetz J.M."/>
            <person name="Sutton G.G."/>
            <person name="Nierman W.C."/>
            <person name="Fouts D.E."/>
        </authorList>
    </citation>
    <scope>NUCLEOTIDE SEQUENCE [LARGE SCALE GENOMIC DNA]</scope>
    <source>
        <strain evidence="1">ICFT</strain>
    </source>
</reference>
<sequence>MKREPVLKSEQILRFDLFDKDLSQKPTKNARMNAMRKKSKMF</sequence>
<dbReference type="EMBL" id="AOHC02000015">
    <property type="protein sequence ID" value="EMY78888.1"/>
    <property type="molecule type" value="Genomic_DNA"/>
</dbReference>
<evidence type="ECO:0000313" key="2">
    <source>
        <dbReference type="Proteomes" id="UP000012313"/>
    </source>
</evidence>
<protein>
    <submittedName>
        <fullName evidence="1">Uncharacterized protein</fullName>
    </submittedName>
</protein>
<dbReference type="Proteomes" id="UP000012313">
    <property type="component" value="Unassembled WGS sequence"/>
</dbReference>
<dbReference type="AlphaFoldDB" id="N1WSS6"/>
<evidence type="ECO:0000313" key="1">
    <source>
        <dbReference type="EMBL" id="EMY78888.1"/>
    </source>
</evidence>
<accession>N1WSS6</accession>
<name>N1WSS6_9LEPT</name>
<gene>
    <name evidence="1" type="ORF">LEP1GSC060_0882</name>
</gene>
<organism evidence="1 2">
    <name type="scientific">Leptospira weilii serovar Ranarum str. ICFT</name>
    <dbReference type="NCBI Taxonomy" id="1218598"/>
    <lineage>
        <taxon>Bacteria</taxon>
        <taxon>Pseudomonadati</taxon>
        <taxon>Spirochaetota</taxon>
        <taxon>Spirochaetia</taxon>
        <taxon>Leptospirales</taxon>
        <taxon>Leptospiraceae</taxon>
        <taxon>Leptospira</taxon>
    </lineage>
</organism>
<comment type="caution">
    <text evidence="1">The sequence shown here is derived from an EMBL/GenBank/DDBJ whole genome shotgun (WGS) entry which is preliminary data.</text>
</comment>